<dbReference type="EMBL" id="AP011791">
    <property type="protein sequence ID" value="BAL58031.1"/>
    <property type="molecule type" value="Genomic_DNA"/>
</dbReference>
<gene>
    <name evidence="1" type="ORF">HGMM_F53H06C29</name>
</gene>
<sequence length="81" mass="9407">MAITVIVHILNADPIVAEVEELPDPKDNFLICTNPRARDGKPIVYIEREATRVLFPWHRISFVETLPSEEDQVEIETFFRD</sequence>
<dbReference type="AlphaFoldDB" id="H5SPE5"/>
<evidence type="ECO:0000313" key="1">
    <source>
        <dbReference type="EMBL" id="BAL58031.1"/>
    </source>
</evidence>
<organism evidence="1">
    <name type="scientific">uncultured Chloroflexota bacterium</name>
    <dbReference type="NCBI Taxonomy" id="166587"/>
    <lineage>
        <taxon>Bacteria</taxon>
        <taxon>Bacillati</taxon>
        <taxon>Chloroflexota</taxon>
        <taxon>environmental samples</taxon>
    </lineage>
</organism>
<protein>
    <submittedName>
        <fullName evidence="1">Hypothetical conserved protein</fullName>
    </submittedName>
</protein>
<accession>H5SPE5</accession>
<proteinExistence type="predicted"/>
<name>H5SPE5_9CHLR</name>
<reference evidence="1" key="1">
    <citation type="journal article" date="2005" name="Environ. Microbiol.">
        <title>Genetic and functional properties of uncultivated thermophilic crenarchaeotes from a subsurface gold mine as revealed by analysis of genome fragments.</title>
        <authorList>
            <person name="Nunoura T."/>
            <person name="Hirayama H."/>
            <person name="Takami H."/>
            <person name="Oida H."/>
            <person name="Nishi S."/>
            <person name="Shimamura S."/>
            <person name="Suzuki Y."/>
            <person name="Inagaki F."/>
            <person name="Takai K."/>
            <person name="Nealson K.H."/>
            <person name="Horikoshi K."/>
        </authorList>
    </citation>
    <scope>NUCLEOTIDE SEQUENCE</scope>
</reference>
<reference evidence="1" key="2">
    <citation type="journal article" date="2012" name="PLoS ONE">
        <title>A Deeply Branching Thermophilic Bacterium with an Ancient Acetyl-CoA Pathway Dominates a Subsurface Ecosystem.</title>
        <authorList>
            <person name="Takami H."/>
            <person name="Noguchi H."/>
            <person name="Takaki Y."/>
            <person name="Uchiyama I."/>
            <person name="Toyoda A."/>
            <person name="Nishi S."/>
            <person name="Chee G.-J."/>
            <person name="Arai W."/>
            <person name="Nunoura T."/>
            <person name="Itoh T."/>
            <person name="Hattori M."/>
            <person name="Takai K."/>
        </authorList>
    </citation>
    <scope>NUCLEOTIDE SEQUENCE</scope>
</reference>